<dbReference type="Proteomes" id="UP000321514">
    <property type="component" value="Unassembled WGS sequence"/>
</dbReference>
<dbReference type="SMART" id="SM00567">
    <property type="entry name" value="EZ_HEAT"/>
    <property type="match status" value="16"/>
</dbReference>
<sequence length="791" mass="82426">MTAMTSSAVGASPLFLSAEDRAQVDAVEQLARGGADNLPRLVAGLDTPSWAVRRAVVAALARMGTQAVPPLCEVLRSRRDSEARLAAAVEALVASTGAVEESLEVLADNPVAAIVCDAAQVLGRRRSRRSVPLLARLTVHPDDNVAVAAIEALGRIGGGAAVDALLAALGSGNFFRIFPAIDVLGRCGDPTVVPALLGLLADPFYSLEAARALGRTGQDAAVPALVGLLRRGNDSLVRVVAVALVDIHEAQVQRFGGARAVQAALRSGGDLSVLGRKLAQAISTADSAERAALARLLGWIGGQDAAAGLLRLLDAPDPTVARAAAAALAELGSDADEQILHALRDGDSARRRVLLPLVGRRVASVPEVLVCLEDRDASVRAMAADTLSRIGDPSAVGALFERLVDDDPRVVQAATGAIQSLGSDDTEALAMQAARSPDARLRRAALRIISYFGYPRGLEVLLSAMRDSDERLRDAAIYGLPFIEDPRAVDALLTAATHESERTRAAAMRALGQTQKEARITSMLLGGLNDRDPWVRYYACQSLGKLNEEAAADAIVALADDDAGQVRVAVVDALAHMHTESAMTALRRAAASADADVRRAALLGLGVARRQDALPVLLEASSSEDAATRLVALSAVAEYEAPETLPALLRAASDRDDSVRSAAVGFLATRPGIPSTQALVSLLGDLTVRERVVSALALPMEGRLPGLLAALDAADEVTAPLLVAALARMRRADARAGLLQALETASPAGRRAVVPAVGALGTVEARDALERASLRDDDQEVRRACLVALGR</sequence>
<accession>A0A511T915</accession>
<dbReference type="GO" id="GO:0016491">
    <property type="term" value="F:oxidoreductase activity"/>
    <property type="evidence" value="ECO:0007669"/>
    <property type="project" value="TreeGrafter"/>
</dbReference>
<dbReference type="Proteomes" id="UP000183760">
    <property type="component" value="Unassembled WGS sequence"/>
</dbReference>
<evidence type="ECO:0000313" key="5">
    <source>
        <dbReference type="Proteomes" id="UP000321514"/>
    </source>
</evidence>
<name>A0A511T915_MYXFU</name>
<evidence type="ECO:0000313" key="3">
    <source>
        <dbReference type="EMBL" id="SEU37926.1"/>
    </source>
</evidence>
<keyword evidence="1" id="KW-0677">Repeat</keyword>
<dbReference type="OrthoDB" id="438127at2"/>
<dbReference type="InterPro" id="IPR011989">
    <property type="entry name" value="ARM-like"/>
</dbReference>
<dbReference type="Pfam" id="PF02985">
    <property type="entry name" value="HEAT"/>
    <property type="match status" value="1"/>
</dbReference>
<keyword evidence="4" id="KW-1185">Reference proteome</keyword>
<organism evidence="2 5">
    <name type="scientific">Myxococcus fulvus</name>
    <dbReference type="NCBI Taxonomy" id="33"/>
    <lineage>
        <taxon>Bacteria</taxon>
        <taxon>Pseudomonadati</taxon>
        <taxon>Myxococcota</taxon>
        <taxon>Myxococcia</taxon>
        <taxon>Myxococcales</taxon>
        <taxon>Cystobacterineae</taxon>
        <taxon>Myxococcaceae</taxon>
        <taxon>Myxococcus</taxon>
    </lineage>
</organism>
<dbReference type="Pfam" id="PF13646">
    <property type="entry name" value="HEAT_2"/>
    <property type="match status" value="8"/>
</dbReference>
<dbReference type="AlphaFoldDB" id="A0A511T915"/>
<dbReference type="InterPro" id="IPR000357">
    <property type="entry name" value="HEAT"/>
</dbReference>
<evidence type="ECO:0000256" key="1">
    <source>
        <dbReference type="ARBA" id="ARBA00022737"/>
    </source>
</evidence>
<reference evidence="3 4" key="1">
    <citation type="submission" date="2016-10" db="EMBL/GenBank/DDBJ databases">
        <authorList>
            <person name="Varghese N."/>
            <person name="Submissions S."/>
        </authorList>
    </citation>
    <scope>NUCLEOTIDE SEQUENCE [LARGE SCALE GENOMIC DNA]</scope>
    <source>
        <strain evidence="3 4">DSM 16525</strain>
    </source>
</reference>
<protein>
    <submittedName>
        <fullName evidence="3">HEAT repeat</fullName>
    </submittedName>
</protein>
<dbReference type="PANTHER" id="PTHR12697">
    <property type="entry name" value="PBS LYASE HEAT-LIKE PROTEIN"/>
    <property type="match status" value="1"/>
</dbReference>
<dbReference type="EMBL" id="FOIB01000012">
    <property type="protein sequence ID" value="SEU37926.1"/>
    <property type="molecule type" value="Genomic_DNA"/>
</dbReference>
<gene>
    <name evidence="2" type="ORF">MFU01_57070</name>
    <name evidence="3" type="ORF">SAMN05443572_112280</name>
</gene>
<dbReference type="SUPFAM" id="SSF48371">
    <property type="entry name" value="ARM repeat"/>
    <property type="match status" value="3"/>
</dbReference>
<evidence type="ECO:0000313" key="4">
    <source>
        <dbReference type="Proteomes" id="UP000183760"/>
    </source>
</evidence>
<proteinExistence type="predicted"/>
<evidence type="ECO:0000313" key="2">
    <source>
        <dbReference type="EMBL" id="GEN10670.1"/>
    </source>
</evidence>
<comment type="caution">
    <text evidence="2">The sequence shown here is derived from an EMBL/GenBank/DDBJ whole genome shotgun (WGS) entry which is preliminary data.</text>
</comment>
<dbReference type="EMBL" id="BJXR01000040">
    <property type="protein sequence ID" value="GEN10670.1"/>
    <property type="molecule type" value="Genomic_DNA"/>
</dbReference>
<dbReference type="Gene3D" id="1.25.10.10">
    <property type="entry name" value="Leucine-rich Repeat Variant"/>
    <property type="match status" value="6"/>
</dbReference>
<reference evidence="2 5" key="2">
    <citation type="submission" date="2019-07" db="EMBL/GenBank/DDBJ databases">
        <title>Whole genome shotgun sequence of Myxococcus fulvus NBRC 100333.</title>
        <authorList>
            <person name="Hosoyama A."/>
            <person name="Uohara A."/>
            <person name="Ohji S."/>
            <person name="Ichikawa N."/>
        </authorList>
    </citation>
    <scope>NUCLEOTIDE SEQUENCE [LARGE SCALE GENOMIC DNA]</scope>
    <source>
        <strain evidence="2 5">NBRC 100333</strain>
    </source>
</reference>
<dbReference type="InterPro" id="IPR016024">
    <property type="entry name" value="ARM-type_fold"/>
</dbReference>
<dbReference type="InterPro" id="IPR004155">
    <property type="entry name" value="PBS_lyase_HEAT"/>
</dbReference>
<dbReference type="PANTHER" id="PTHR12697:SF38">
    <property type="entry name" value="PBS LYASE HEAT DOMAIN PROTEIN REPEAT-CONTAINING PROTEIN"/>
    <property type="match status" value="1"/>
</dbReference>